<dbReference type="RefSeq" id="WP_181368738.1">
    <property type="nucleotide sequence ID" value="NZ_BAAACK010000009.1"/>
</dbReference>
<protein>
    <submittedName>
        <fullName evidence="4">Peptidoglycan/xylan/chitin deacetylase (PgdA/CDA1 family)</fullName>
    </submittedName>
</protein>
<dbReference type="PANTHER" id="PTHR34216:SF3">
    <property type="entry name" value="POLY-BETA-1,6-N-ACETYL-D-GLUCOSAMINE N-DEACETYLASE"/>
    <property type="match status" value="1"/>
</dbReference>
<dbReference type="InterPro" id="IPR051398">
    <property type="entry name" value="Polysacch_Deacetylase"/>
</dbReference>
<dbReference type="GO" id="GO:0005576">
    <property type="term" value="C:extracellular region"/>
    <property type="evidence" value="ECO:0007669"/>
    <property type="project" value="UniProtKB-SubCell"/>
</dbReference>
<dbReference type="GO" id="GO:0016810">
    <property type="term" value="F:hydrolase activity, acting on carbon-nitrogen (but not peptide) bonds"/>
    <property type="evidence" value="ECO:0007669"/>
    <property type="project" value="InterPro"/>
</dbReference>
<dbReference type="EMBL" id="QGDL01000009">
    <property type="protein sequence ID" value="PWJ28148.1"/>
    <property type="molecule type" value="Genomic_DNA"/>
</dbReference>
<name>A0A2Y9CA90_9FIRM</name>
<evidence type="ECO:0000259" key="3">
    <source>
        <dbReference type="Pfam" id="PF01522"/>
    </source>
</evidence>
<keyword evidence="5" id="KW-1185">Reference proteome</keyword>
<organism evidence="4 5">
    <name type="scientific">Faecalicatena orotica</name>
    <dbReference type="NCBI Taxonomy" id="1544"/>
    <lineage>
        <taxon>Bacteria</taxon>
        <taxon>Bacillati</taxon>
        <taxon>Bacillota</taxon>
        <taxon>Clostridia</taxon>
        <taxon>Lachnospirales</taxon>
        <taxon>Lachnospiraceae</taxon>
        <taxon>Faecalicatena</taxon>
    </lineage>
</organism>
<reference evidence="4 5" key="1">
    <citation type="submission" date="2018-05" db="EMBL/GenBank/DDBJ databases">
        <title>The Hungate 1000. A catalogue of reference genomes from the rumen microbiome.</title>
        <authorList>
            <person name="Kelly W."/>
        </authorList>
    </citation>
    <scope>NUCLEOTIDE SEQUENCE [LARGE SCALE GENOMIC DNA]</scope>
    <source>
        <strain evidence="4 5">NLAE-zl-C242</strain>
    </source>
</reference>
<proteinExistence type="predicted"/>
<dbReference type="PANTHER" id="PTHR34216">
    <property type="match status" value="1"/>
</dbReference>
<dbReference type="GO" id="GO:0005975">
    <property type="term" value="P:carbohydrate metabolic process"/>
    <property type="evidence" value="ECO:0007669"/>
    <property type="project" value="InterPro"/>
</dbReference>
<evidence type="ECO:0000256" key="2">
    <source>
        <dbReference type="ARBA" id="ARBA00022729"/>
    </source>
</evidence>
<gene>
    <name evidence="4" type="ORF">A8806_10925</name>
</gene>
<dbReference type="InterPro" id="IPR011330">
    <property type="entry name" value="Glyco_hydro/deAcase_b/a-brl"/>
</dbReference>
<comment type="subcellular location">
    <subcellularLocation>
        <location evidence="1">Secreted</location>
    </subcellularLocation>
</comment>
<evidence type="ECO:0000256" key="1">
    <source>
        <dbReference type="ARBA" id="ARBA00004613"/>
    </source>
</evidence>
<sequence length="240" mass="29172">MENFKMEEFLQTISKDKRCLEMFRYLINSSYIRVVNYHNTNPVNAERFEAEIKYYSEHFVPVTLKDLDQFFETRKWPYEKPGLIPAIFEGFRNHYDVMLPILDKYHFTGWFYFPSFFMDIPLEEQLPFSEAHELNITDESLYPDKRIAMNWDEVREIASRHEVCCHTGNHFQITKETPDEDMYREIVTAKRHLEEKIGREVEVFCWLYGEEYNYNKKAHKYLKEAGYKYVVSNLKMEKIR</sequence>
<feature type="domain" description="NodB homology" evidence="3">
    <location>
        <begin position="94"/>
        <end position="230"/>
    </location>
</feature>
<comment type="caution">
    <text evidence="4">The sequence shown here is derived from an EMBL/GenBank/DDBJ whole genome shotgun (WGS) entry which is preliminary data.</text>
</comment>
<keyword evidence="2" id="KW-0732">Signal</keyword>
<dbReference type="Pfam" id="PF01522">
    <property type="entry name" value="Polysacc_deac_1"/>
    <property type="match status" value="1"/>
</dbReference>
<dbReference type="SUPFAM" id="SSF88713">
    <property type="entry name" value="Glycoside hydrolase/deacetylase"/>
    <property type="match status" value="1"/>
</dbReference>
<dbReference type="Gene3D" id="3.20.20.370">
    <property type="entry name" value="Glycoside hydrolase/deacetylase"/>
    <property type="match status" value="1"/>
</dbReference>
<accession>A0A2Y9CA90</accession>
<dbReference type="AlphaFoldDB" id="A0A2Y9CA90"/>
<evidence type="ECO:0000313" key="4">
    <source>
        <dbReference type="EMBL" id="PWJ28148.1"/>
    </source>
</evidence>
<dbReference type="Proteomes" id="UP000245845">
    <property type="component" value="Unassembled WGS sequence"/>
</dbReference>
<dbReference type="InterPro" id="IPR002509">
    <property type="entry name" value="NODB_dom"/>
</dbReference>
<dbReference type="CDD" id="cd10918">
    <property type="entry name" value="CE4_NodB_like_5s_6s"/>
    <property type="match status" value="1"/>
</dbReference>
<evidence type="ECO:0000313" key="5">
    <source>
        <dbReference type="Proteomes" id="UP000245845"/>
    </source>
</evidence>